<dbReference type="EMBL" id="JBHSWU010000767">
    <property type="protein sequence ID" value="MFC6725898.1"/>
    <property type="molecule type" value="Genomic_DNA"/>
</dbReference>
<dbReference type="InterPro" id="IPR032466">
    <property type="entry name" value="Metal_Hydrolase"/>
</dbReference>
<feature type="non-terminal residue" evidence="2">
    <location>
        <position position="1"/>
    </location>
</feature>
<evidence type="ECO:0000259" key="1">
    <source>
        <dbReference type="Pfam" id="PF04909"/>
    </source>
</evidence>
<comment type="caution">
    <text evidence="2">The sequence shown here is derived from an EMBL/GenBank/DDBJ whole genome shotgun (WGS) entry which is preliminary data.</text>
</comment>
<evidence type="ECO:0000313" key="2">
    <source>
        <dbReference type="EMBL" id="MFC6725898.1"/>
    </source>
</evidence>
<dbReference type="Pfam" id="PF04909">
    <property type="entry name" value="Amidohydro_2"/>
    <property type="match status" value="1"/>
</dbReference>
<keyword evidence="3" id="KW-1185">Reference proteome</keyword>
<name>A0ABD5S3Q3_9EURY</name>
<dbReference type="AlphaFoldDB" id="A0ABD5S3Q3"/>
<dbReference type="Gene3D" id="3.20.20.140">
    <property type="entry name" value="Metal-dependent hydrolases"/>
    <property type="match status" value="1"/>
</dbReference>
<gene>
    <name evidence="2" type="ORF">ACFQE1_16295</name>
</gene>
<dbReference type="Proteomes" id="UP001596328">
    <property type="component" value="Unassembled WGS sequence"/>
</dbReference>
<reference evidence="2 3" key="1">
    <citation type="journal article" date="2019" name="Int. J. Syst. Evol. Microbiol.">
        <title>The Global Catalogue of Microorganisms (GCM) 10K type strain sequencing project: providing services to taxonomists for standard genome sequencing and annotation.</title>
        <authorList>
            <consortium name="The Broad Institute Genomics Platform"/>
            <consortium name="The Broad Institute Genome Sequencing Center for Infectious Disease"/>
            <person name="Wu L."/>
            <person name="Ma J."/>
        </authorList>
    </citation>
    <scope>NUCLEOTIDE SEQUENCE [LARGE SCALE GENOMIC DNA]</scope>
    <source>
        <strain evidence="2 3">NBRC 111368</strain>
    </source>
</reference>
<evidence type="ECO:0000313" key="3">
    <source>
        <dbReference type="Proteomes" id="UP001596328"/>
    </source>
</evidence>
<protein>
    <submittedName>
        <fullName evidence="2">Amidohydrolase family protein</fullName>
    </submittedName>
</protein>
<organism evidence="2 3">
    <name type="scientific">Halobium palmae</name>
    <dbReference type="NCBI Taxonomy" id="1776492"/>
    <lineage>
        <taxon>Archaea</taxon>
        <taxon>Methanobacteriati</taxon>
        <taxon>Methanobacteriota</taxon>
        <taxon>Stenosarchaea group</taxon>
        <taxon>Halobacteria</taxon>
        <taxon>Halobacteriales</taxon>
        <taxon>Haloferacaceae</taxon>
        <taxon>Halobium</taxon>
    </lineage>
</organism>
<feature type="domain" description="Amidohydrolase-related" evidence="1">
    <location>
        <begin position="14"/>
        <end position="137"/>
    </location>
</feature>
<dbReference type="InterPro" id="IPR006680">
    <property type="entry name" value="Amidohydro-rel"/>
</dbReference>
<dbReference type="SUPFAM" id="SSF51556">
    <property type="entry name" value="Metallo-dependent hydrolases"/>
    <property type="match status" value="1"/>
</dbReference>
<sequence>ATDGLPEADVLDQLDDVGAPVFVHAGHGFPPAAVAETLLRFDFPVVLRSFGGYPLDRELMVVALDLLDDYDHLYLDTCAVRYRGVLERGLLEHPDRVLFGSGAPDVHPDVAVMELLTLDVPEDAMRKAFSKNPSRVVPALGTAED</sequence>
<proteinExistence type="predicted"/>
<accession>A0ABD5S3Q3</accession>